<name>M1CCP1_SOLTU</name>
<protein>
    <submittedName>
        <fullName evidence="2">Ubiquitin-protein ligase</fullName>
    </submittedName>
</protein>
<dbReference type="Gramene" id="PGSC0003DMT400064637">
    <property type="protein sequence ID" value="PGSC0003DMT400064637"/>
    <property type="gene ID" value="PGSC0003DMG400025114"/>
</dbReference>
<dbReference type="InterPro" id="IPR001810">
    <property type="entry name" value="F-box_dom"/>
</dbReference>
<dbReference type="HOGENOM" id="CLU_010721_0_1_1"/>
<dbReference type="KEGG" id="sot:102596430"/>
<dbReference type="PANTHER" id="PTHR31639:SF203">
    <property type="entry name" value="F-BOX DOMAIN-CONTAINING PROTEIN"/>
    <property type="match status" value="1"/>
</dbReference>
<gene>
    <name evidence="2" type="primary">LOC102596430</name>
</gene>
<reference evidence="3" key="1">
    <citation type="journal article" date="2011" name="Nature">
        <title>Genome sequence and analysis of the tuber crop potato.</title>
        <authorList>
            <consortium name="The Potato Genome Sequencing Consortium"/>
        </authorList>
    </citation>
    <scope>NUCLEOTIDE SEQUENCE [LARGE SCALE GENOMIC DNA]</scope>
    <source>
        <strain evidence="3">cv. DM1-3 516 R44</strain>
    </source>
</reference>
<organism evidence="2 3">
    <name type="scientific">Solanum tuberosum</name>
    <name type="common">Potato</name>
    <dbReference type="NCBI Taxonomy" id="4113"/>
    <lineage>
        <taxon>Eukaryota</taxon>
        <taxon>Viridiplantae</taxon>
        <taxon>Streptophyta</taxon>
        <taxon>Embryophyta</taxon>
        <taxon>Tracheophyta</taxon>
        <taxon>Spermatophyta</taxon>
        <taxon>Magnoliopsida</taxon>
        <taxon>eudicotyledons</taxon>
        <taxon>Gunneridae</taxon>
        <taxon>Pentapetalae</taxon>
        <taxon>asterids</taxon>
        <taxon>lamiids</taxon>
        <taxon>Solanales</taxon>
        <taxon>Solanaceae</taxon>
        <taxon>Solanoideae</taxon>
        <taxon>Solaneae</taxon>
        <taxon>Solanum</taxon>
    </lineage>
</organism>
<dbReference type="SUPFAM" id="SSF81383">
    <property type="entry name" value="F-box domain"/>
    <property type="match status" value="1"/>
</dbReference>
<reference evidence="2" key="2">
    <citation type="submission" date="2015-06" db="UniProtKB">
        <authorList>
            <consortium name="EnsemblPlants"/>
        </authorList>
    </citation>
    <scope>IDENTIFICATION</scope>
    <source>
        <strain evidence="2">DM1-3 516 R44</strain>
    </source>
</reference>
<dbReference type="InterPro" id="IPR006566">
    <property type="entry name" value="FBD"/>
</dbReference>
<dbReference type="AlphaFoldDB" id="M1CCP1"/>
<dbReference type="InterPro" id="IPR055411">
    <property type="entry name" value="LRR_FXL15/At3g58940/PEG3-like"/>
</dbReference>
<dbReference type="EnsemblPlants" id="PGSC0003DMT400064637">
    <property type="protein sequence ID" value="PGSC0003DMT400064637"/>
    <property type="gene ID" value="PGSC0003DMG400025114"/>
</dbReference>
<dbReference type="SMART" id="SM00579">
    <property type="entry name" value="FBD"/>
    <property type="match status" value="1"/>
</dbReference>
<dbReference type="eggNOG" id="ENOG502RRMU">
    <property type="taxonomic scope" value="Eukaryota"/>
</dbReference>
<dbReference type="Proteomes" id="UP000011115">
    <property type="component" value="Unassembled WGS sequence"/>
</dbReference>
<dbReference type="SUPFAM" id="SSF52047">
    <property type="entry name" value="RNI-like"/>
    <property type="match status" value="1"/>
</dbReference>
<sequence>MMLPKDKILCSATLPPDVLRNLPENVLDEILIRVPLRDAVRTSILSKKWRYNWCRLPELTLDQTLWDSTNQSIPFVTRFTDIIYHLLVLHVGPITKFILSDIANLGNYSKIDNLVLFLSRNGIQHLVLQFPKDKPYILPSSFFTCSQMRHLSLRYCSVQPPPTFKGFSVLVSLELYEVTISSEILENLISHNLLLERLVLQISSILDHIQIDAPKLKSFDFTGDIRILSLGKAPFLVKLSLVNTSPVVKGGKYLFKYFEFCPALEHLHLDCGSLPVLAAGSDDIAAKLSSPLNCLKCLYLSNICLDELVEFSPALCLIRSSPYLQDIQIKIEYVALNKLLFPVPDDVVNEIPSSFSDVTLNHLRSVKFEGITGKKTEMELVKLLLAKSPMLVRMLIQPDIENGSAETRLKVLTEITKFPRASPKAEVDYNSGV</sequence>
<dbReference type="InterPro" id="IPR032675">
    <property type="entry name" value="LRR_dom_sf"/>
</dbReference>
<dbReference type="OMA" id="THSCTEN"/>
<dbReference type="Pfam" id="PF00646">
    <property type="entry name" value="F-box"/>
    <property type="match status" value="1"/>
</dbReference>
<feature type="domain" description="F-box" evidence="1">
    <location>
        <begin position="16"/>
        <end position="69"/>
    </location>
</feature>
<evidence type="ECO:0000259" key="1">
    <source>
        <dbReference type="PROSITE" id="PS50181"/>
    </source>
</evidence>
<dbReference type="OrthoDB" id="1287955at2759"/>
<dbReference type="Gene3D" id="3.80.10.10">
    <property type="entry name" value="Ribonuclease Inhibitor"/>
    <property type="match status" value="1"/>
</dbReference>
<dbReference type="InterPro" id="IPR036047">
    <property type="entry name" value="F-box-like_dom_sf"/>
</dbReference>
<evidence type="ECO:0000313" key="3">
    <source>
        <dbReference type="Proteomes" id="UP000011115"/>
    </source>
</evidence>
<proteinExistence type="predicted"/>
<dbReference type="PROSITE" id="PS50181">
    <property type="entry name" value="FBOX"/>
    <property type="match status" value="1"/>
</dbReference>
<dbReference type="RefSeq" id="XP_006348779.1">
    <property type="nucleotide sequence ID" value="XM_006348717.1"/>
</dbReference>
<evidence type="ECO:0000313" key="2">
    <source>
        <dbReference type="EnsemblPlants" id="PGSC0003DMT400064637"/>
    </source>
</evidence>
<keyword evidence="3" id="KW-1185">Reference proteome</keyword>
<dbReference type="GeneID" id="102596430"/>
<dbReference type="Pfam" id="PF08387">
    <property type="entry name" value="FBD"/>
    <property type="match status" value="1"/>
</dbReference>
<dbReference type="Pfam" id="PF24758">
    <property type="entry name" value="LRR_At5g56370"/>
    <property type="match status" value="1"/>
</dbReference>
<accession>M1CCP1</accession>
<dbReference type="InParanoid" id="M1CCP1"/>
<dbReference type="PANTHER" id="PTHR31639">
    <property type="entry name" value="F-BOX PROTEIN-LIKE"/>
    <property type="match status" value="1"/>
</dbReference>
<dbReference type="PaxDb" id="4113-PGSC0003DMT400064637"/>